<protein>
    <recommendedName>
        <fullName evidence="2">dUTP diphosphatase</fullName>
        <ecNumber evidence="2">3.6.1.23</ecNumber>
    </recommendedName>
</protein>
<dbReference type="InterPro" id="IPR029054">
    <property type="entry name" value="dUTPase-like"/>
</dbReference>
<evidence type="ECO:0000256" key="3">
    <source>
        <dbReference type="ARBA" id="ARBA00022801"/>
    </source>
</evidence>
<accession>S4TQM4</accession>
<evidence type="ECO:0000256" key="2">
    <source>
        <dbReference type="ARBA" id="ARBA00012379"/>
    </source>
</evidence>
<dbReference type="InterPro" id="IPR033704">
    <property type="entry name" value="dUTPase_trimeric"/>
</dbReference>
<dbReference type="CDD" id="cd07557">
    <property type="entry name" value="trimeric_dUTPase"/>
    <property type="match status" value="1"/>
</dbReference>
<keyword evidence="4" id="KW-0546">Nucleotide metabolism</keyword>
<dbReference type="EMBL" id="KC139633">
    <property type="protein sequence ID" value="AGF89314.1"/>
    <property type="molecule type" value="Genomic_DNA"/>
</dbReference>
<keyword evidence="3 6" id="KW-0378">Hydrolase</keyword>
<dbReference type="Pfam" id="PF00692">
    <property type="entry name" value="dUTPase"/>
    <property type="match status" value="1"/>
</dbReference>
<dbReference type="Gene3D" id="2.70.40.10">
    <property type="match status" value="1"/>
</dbReference>
<dbReference type="SUPFAM" id="SSF51283">
    <property type="entry name" value="dUTPase-like"/>
    <property type="match status" value="1"/>
</dbReference>
<dbReference type="PANTHER" id="PTHR11241:SF0">
    <property type="entry name" value="DEOXYURIDINE 5'-TRIPHOSPHATE NUCLEOTIDOHYDROLASE"/>
    <property type="match status" value="1"/>
</dbReference>
<dbReference type="GO" id="GO:0000287">
    <property type="term" value="F:magnesium ion binding"/>
    <property type="evidence" value="ECO:0007669"/>
    <property type="project" value="InterPro"/>
</dbReference>
<reference evidence="6" key="1">
    <citation type="journal article" date="2013" name="BMC Genomics">
        <title>Genomic characterization provides new insight into Salmonella phage diversity.</title>
        <authorList>
            <person name="Moreno Switt A.I."/>
            <person name="Orsi R.H."/>
            <person name="den Bakker H.C."/>
            <person name="Vongkamjan K."/>
            <person name="Altier C."/>
            <person name="Wiedmann M."/>
        </authorList>
    </citation>
    <scope>NUCLEOTIDE SEQUENCE</scope>
</reference>
<evidence type="ECO:0000256" key="4">
    <source>
        <dbReference type="ARBA" id="ARBA00023080"/>
    </source>
</evidence>
<sequence>MTNLYIKKLTPVAELPRRATPDSAGLDVRACLWEPTVTVFTESGAKLEREVVAGTIALWPGDRLMIPTGLKMSVDADYCIKLYPRSGISLKHGLSLINCVGIGDRDYKEEYYVTLTNHGQKLQTIADGERVCQLMVERVEPVNLVEVDELPDVDSERNGGFGSTGNA</sequence>
<gene>
    <name evidence="6" type="ORF">SP062_00170</name>
</gene>
<feature type="domain" description="dUTPase-like" evidence="5">
    <location>
        <begin position="56"/>
        <end position="165"/>
    </location>
</feature>
<evidence type="ECO:0000259" key="5">
    <source>
        <dbReference type="Pfam" id="PF00692"/>
    </source>
</evidence>
<dbReference type="PANTHER" id="PTHR11241">
    <property type="entry name" value="DEOXYURIDINE 5'-TRIPHOSPHATE NUCLEOTIDOHYDROLASE"/>
    <property type="match status" value="1"/>
</dbReference>
<name>S4TQM4_9CAUD</name>
<dbReference type="EC" id="3.6.1.23" evidence="2"/>
<dbReference type="GO" id="GO:0006226">
    <property type="term" value="P:dUMP biosynthetic process"/>
    <property type="evidence" value="ECO:0007669"/>
    <property type="project" value="InterPro"/>
</dbReference>
<proteinExistence type="inferred from homology"/>
<organism evidence="6">
    <name type="scientific">Salmonella phage FSL SP-062</name>
    <dbReference type="NCBI Taxonomy" id="1173759"/>
    <lineage>
        <taxon>Viruses</taxon>
        <taxon>Duplodnaviria</taxon>
        <taxon>Heunggongvirae</taxon>
        <taxon>Uroviricota</taxon>
        <taxon>Caudoviricetes</taxon>
        <taxon>Nonanavirus</taxon>
    </lineage>
</organism>
<dbReference type="GO" id="GO:0046081">
    <property type="term" value="P:dUTP catabolic process"/>
    <property type="evidence" value="ECO:0007669"/>
    <property type="project" value="InterPro"/>
</dbReference>
<dbReference type="InterPro" id="IPR036157">
    <property type="entry name" value="dUTPase-like_sf"/>
</dbReference>
<comment type="similarity">
    <text evidence="1">Belongs to the dUTPase family.</text>
</comment>
<dbReference type="GO" id="GO:0004170">
    <property type="term" value="F:dUTP diphosphatase activity"/>
    <property type="evidence" value="ECO:0007669"/>
    <property type="project" value="UniProtKB-EC"/>
</dbReference>
<evidence type="ECO:0000256" key="1">
    <source>
        <dbReference type="ARBA" id="ARBA00006581"/>
    </source>
</evidence>
<evidence type="ECO:0000313" key="6">
    <source>
        <dbReference type="EMBL" id="AGF89314.1"/>
    </source>
</evidence>
<dbReference type="NCBIfam" id="TIGR00576">
    <property type="entry name" value="dut"/>
    <property type="match status" value="1"/>
</dbReference>
<dbReference type="InterPro" id="IPR008181">
    <property type="entry name" value="dUTPase"/>
</dbReference>